<evidence type="ECO:0000256" key="8">
    <source>
        <dbReference type="RuleBase" id="RU361157"/>
    </source>
</evidence>
<gene>
    <name evidence="10" type="ORF">SAMN05445060_1271</name>
</gene>
<accession>A0A1N7EG52</accession>
<dbReference type="AlphaFoldDB" id="A0A1N7EG52"/>
<sequence length="280" mass="29702">MTPTTALPTAVARTHGVGRSVSDVLALTRRNLVHISREPFQLSDVTIQPVLFTLMFVYVFGAGMVLPGGADYKDFAVPGLLVFNLVTSTVGTGVGLSMDVNSGVVDRFRTLPMWRPGILVARSVTDLLTAAVCAGVVAVTGFAIGWSPTDGAGRALAAFALVLLFGYAVSWMCACLGLASKGVETAQALGLLVLFPIVFVSNALVPTQRMTPWLRDLTTWNPVSAVTAAARELLGNPNPASAIHAWPMQHPVYTTLIWSAGLVAVFAPMATFLYRRRAAD</sequence>
<dbReference type="GO" id="GO:0043190">
    <property type="term" value="C:ATP-binding cassette (ABC) transporter complex"/>
    <property type="evidence" value="ECO:0007669"/>
    <property type="project" value="InterPro"/>
</dbReference>
<protein>
    <recommendedName>
        <fullName evidence="8">Transport permease protein</fullName>
    </recommendedName>
</protein>
<proteinExistence type="inferred from homology"/>
<keyword evidence="7" id="KW-0046">Antibiotic resistance</keyword>
<comment type="similarity">
    <text evidence="2 8">Belongs to the ABC-2 integral membrane protein family.</text>
</comment>
<evidence type="ECO:0000259" key="9">
    <source>
        <dbReference type="PROSITE" id="PS51012"/>
    </source>
</evidence>
<keyword evidence="8" id="KW-0813">Transport</keyword>
<evidence type="ECO:0000256" key="7">
    <source>
        <dbReference type="ARBA" id="ARBA00023251"/>
    </source>
</evidence>
<dbReference type="PIRSF" id="PIRSF006648">
    <property type="entry name" value="DrrB"/>
    <property type="match status" value="1"/>
</dbReference>
<dbReference type="InterPro" id="IPR051328">
    <property type="entry name" value="T7SS_ABC-Transporter"/>
</dbReference>
<reference evidence="10 11" key="1">
    <citation type="submission" date="2017-01" db="EMBL/GenBank/DDBJ databases">
        <authorList>
            <person name="Mah S.A."/>
            <person name="Swanson W.J."/>
            <person name="Moy G.W."/>
            <person name="Vacquier V.D."/>
        </authorList>
    </citation>
    <scope>NUCLEOTIDE SEQUENCE [LARGE SCALE GENOMIC DNA]</scope>
    <source>
        <strain evidence="10 11">CPCC 203464</strain>
    </source>
</reference>
<dbReference type="PANTHER" id="PTHR43077">
    <property type="entry name" value="TRANSPORT PERMEASE YVFS-RELATED"/>
    <property type="match status" value="1"/>
</dbReference>
<dbReference type="InterPro" id="IPR000412">
    <property type="entry name" value="ABC_2_transport"/>
</dbReference>
<dbReference type="GO" id="GO:0046677">
    <property type="term" value="P:response to antibiotic"/>
    <property type="evidence" value="ECO:0007669"/>
    <property type="project" value="UniProtKB-KW"/>
</dbReference>
<dbReference type="STRING" id="1344003.SAMN05445060_1271"/>
<feature type="transmembrane region" description="Helical" evidence="8">
    <location>
        <begin position="256"/>
        <end position="274"/>
    </location>
</feature>
<dbReference type="InterPro" id="IPR013525">
    <property type="entry name" value="ABC2_TM"/>
</dbReference>
<feature type="transmembrane region" description="Helical" evidence="8">
    <location>
        <begin position="119"/>
        <end position="144"/>
    </location>
</feature>
<evidence type="ECO:0000256" key="4">
    <source>
        <dbReference type="ARBA" id="ARBA00022692"/>
    </source>
</evidence>
<dbReference type="Pfam" id="PF01061">
    <property type="entry name" value="ABC2_membrane"/>
    <property type="match status" value="1"/>
</dbReference>
<feature type="domain" description="ABC transmembrane type-2" evidence="9">
    <location>
        <begin position="40"/>
        <end position="277"/>
    </location>
</feature>
<feature type="transmembrane region" description="Helical" evidence="8">
    <location>
        <begin position="156"/>
        <end position="179"/>
    </location>
</feature>
<evidence type="ECO:0000313" key="11">
    <source>
        <dbReference type="Proteomes" id="UP000186218"/>
    </source>
</evidence>
<dbReference type="PANTHER" id="PTHR43077:SF8">
    <property type="entry name" value="DOXORUBICIN RESISTANCE ABC TRANSPORTER PERMEASE PROTEIN DRRB"/>
    <property type="match status" value="1"/>
</dbReference>
<keyword evidence="6 8" id="KW-0472">Membrane</keyword>
<name>A0A1N7EG52_9NOCA</name>
<evidence type="ECO:0000313" key="10">
    <source>
        <dbReference type="EMBL" id="SIR86989.1"/>
    </source>
</evidence>
<evidence type="ECO:0000256" key="3">
    <source>
        <dbReference type="ARBA" id="ARBA00022475"/>
    </source>
</evidence>
<keyword evidence="3 8" id="KW-1003">Cell membrane</keyword>
<feature type="transmembrane region" description="Helical" evidence="8">
    <location>
        <begin position="75"/>
        <end position="98"/>
    </location>
</feature>
<comment type="subcellular location">
    <subcellularLocation>
        <location evidence="1 8">Cell membrane</location>
        <topology evidence="1 8">Multi-pass membrane protein</topology>
    </subcellularLocation>
</comment>
<organism evidence="10 11">
    <name type="scientific">Williamsia sterculiae</name>
    <dbReference type="NCBI Taxonomy" id="1344003"/>
    <lineage>
        <taxon>Bacteria</taxon>
        <taxon>Bacillati</taxon>
        <taxon>Actinomycetota</taxon>
        <taxon>Actinomycetes</taxon>
        <taxon>Mycobacteriales</taxon>
        <taxon>Nocardiaceae</taxon>
        <taxon>Williamsia</taxon>
    </lineage>
</organism>
<keyword evidence="11" id="KW-1185">Reference proteome</keyword>
<evidence type="ECO:0000256" key="6">
    <source>
        <dbReference type="ARBA" id="ARBA00023136"/>
    </source>
</evidence>
<evidence type="ECO:0000256" key="2">
    <source>
        <dbReference type="ARBA" id="ARBA00007783"/>
    </source>
</evidence>
<keyword evidence="4 8" id="KW-0812">Transmembrane</keyword>
<evidence type="ECO:0000256" key="5">
    <source>
        <dbReference type="ARBA" id="ARBA00022989"/>
    </source>
</evidence>
<keyword evidence="5 8" id="KW-1133">Transmembrane helix</keyword>
<dbReference type="GO" id="GO:0140359">
    <property type="term" value="F:ABC-type transporter activity"/>
    <property type="evidence" value="ECO:0007669"/>
    <property type="project" value="InterPro"/>
</dbReference>
<dbReference type="Proteomes" id="UP000186218">
    <property type="component" value="Unassembled WGS sequence"/>
</dbReference>
<evidence type="ECO:0000256" key="1">
    <source>
        <dbReference type="ARBA" id="ARBA00004651"/>
    </source>
</evidence>
<dbReference type="PROSITE" id="PS51012">
    <property type="entry name" value="ABC_TM2"/>
    <property type="match status" value="1"/>
</dbReference>
<feature type="transmembrane region" description="Helical" evidence="8">
    <location>
        <begin position="50"/>
        <end position="69"/>
    </location>
</feature>
<dbReference type="InterPro" id="IPR047817">
    <property type="entry name" value="ABC2_TM_bact-type"/>
</dbReference>
<dbReference type="EMBL" id="FTNT01000003">
    <property type="protein sequence ID" value="SIR86989.1"/>
    <property type="molecule type" value="Genomic_DNA"/>
</dbReference>
<feature type="transmembrane region" description="Helical" evidence="8">
    <location>
        <begin position="186"/>
        <end position="205"/>
    </location>
</feature>